<reference evidence="1 2" key="1">
    <citation type="submission" date="2017-03" db="EMBL/GenBank/DDBJ databases">
        <title>Genome Sequence of Roseovarius mucosus strain SMR3 Isolated from a culture of the Diatom Skeletonema marinoi.</title>
        <authorList>
            <person name="Topel M."/>
            <person name="Pinder M."/>
            <person name="Johansson O.N."/>
            <person name="Kourtchenko O."/>
            <person name="Godhe A."/>
            <person name="Clarke A.K."/>
        </authorList>
    </citation>
    <scope>NUCLEOTIDE SEQUENCE [LARGE SCALE GENOMIC DNA]</scope>
    <source>
        <strain evidence="1 2">SMR3</strain>
    </source>
</reference>
<keyword evidence="1" id="KW-0328">Glycosyltransferase</keyword>
<protein>
    <submittedName>
        <fullName evidence="1">Galactosyltransferase Lgt5</fullName>
    </submittedName>
</protein>
<dbReference type="GO" id="GO:0016757">
    <property type="term" value="F:glycosyltransferase activity"/>
    <property type="evidence" value="ECO:0007669"/>
    <property type="project" value="UniProtKB-KW"/>
</dbReference>
<dbReference type="EMBL" id="CP020474">
    <property type="protein sequence ID" value="ARE84492.1"/>
    <property type="molecule type" value="Genomic_DNA"/>
</dbReference>
<name>A0A1V0RSA7_9RHOB</name>
<evidence type="ECO:0000313" key="1">
    <source>
        <dbReference type="EMBL" id="ARE84492.1"/>
    </source>
</evidence>
<gene>
    <name evidence="1" type="ORF">ROSMUCSMR3_03027</name>
</gene>
<dbReference type="AlphaFoldDB" id="A0A1V0RSA7"/>
<dbReference type="Proteomes" id="UP000192273">
    <property type="component" value="Chromosome"/>
</dbReference>
<keyword evidence="1" id="KW-0808">Transferase</keyword>
<accession>A0A1V0RSA7</accession>
<dbReference type="OrthoDB" id="7666974at2"/>
<dbReference type="RefSeq" id="WP_081507825.1">
    <property type="nucleotide sequence ID" value="NZ_CP020474.1"/>
</dbReference>
<dbReference type="CDD" id="cd02440">
    <property type="entry name" value="AdoMet_MTases"/>
    <property type="match status" value="1"/>
</dbReference>
<keyword evidence="2" id="KW-1185">Reference proteome</keyword>
<dbReference type="KEGG" id="rmm:ROSMUCSMR3_03027"/>
<organism evidence="1 2">
    <name type="scientific">Roseovarius mucosus</name>
    <dbReference type="NCBI Taxonomy" id="215743"/>
    <lineage>
        <taxon>Bacteria</taxon>
        <taxon>Pseudomonadati</taxon>
        <taxon>Pseudomonadota</taxon>
        <taxon>Alphaproteobacteria</taxon>
        <taxon>Rhodobacterales</taxon>
        <taxon>Roseobacteraceae</taxon>
        <taxon>Roseovarius</taxon>
    </lineage>
</organism>
<dbReference type="SUPFAM" id="SSF53335">
    <property type="entry name" value="S-adenosyl-L-methionine-dependent methyltransferases"/>
    <property type="match status" value="1"/>
</dbReference>
<evidence type="ECO:0000313" key="2">
    <source>
        <dbReference type="Proteomes" id="UP000192273"/>
    </source>
</evidence>
<sequence length="252" mass="27938">MQLEIDIAAEAMEDRIASLDLTCFDRGDYVNLILQRSEVMFDRPKSGRIIKAWQEGDDAPIQAVVDEMGDTIARRAAGVIHAEYKLIKSLLKDLNPKRIADIGCGYGFFDLFAAQDLGCKVLLIDLEENTHRHFGFNTEGAAYSSLSRAKGLLKANGIKADRIETLNPMTKPAETAQSVDLVVSFLSCGFHYPVDMYLPFLDKVLRPGGAAIFDLRRSTAKVQAEKLETFGTLTDLDSPPKTRRVMLHKADA</sequence>
<proteinExistence type="predicted"/>
<dbReference type="InterPro" id="IPR029063">
    <property type="entry name" value="SAM-dependent_MTases_sf"/>
</dbReference>
<dbReference type="Gene3D" id="3.40.50.150">
    <property type="entry name" value="Vaccinia Virus protein VP39"/>
    <property type="match status" value="1"/>
</dbReference>